<name>A0ABY5B300_CLOSE</name>
<sequence length="67" mass="7794">MMIVDKRHETTRKLTKIFEPYIIMGNAGDYLEATIREDAPQNVKDAHKEYIKITNEILRDKANSPFA</sequence>
<keyword evidence="2" id="KW-1185">Reference proteome</keyword>
<dbReference type="RefSeq" id="WP_128499466.1">
    <property type="nucleotide sequence ID" value="NZ_CABMIZ010000032.1"/>
</dbReference>
<proteinExistence type="predicted"/>
<gene>
    <name evidence="1" type="ORF">NH397_05590</name>
</gene>
<dbReference type="GeneID" id="303561641"/>
<organism evidence="1 2">
    <name type="scientific">Clostridium septicum</name>
    <dbReference type="NCBI Taxonomy" id="1504"/>
    <lineage>
        <taxon>Bacteria</taxon>
        <taxon>Bacillati</taxon>
        <taxon>Bacillota</taxon>
        <taxon>Clostridia</taxon>
        <taxon>Eubacteriales</taxon>
        <taxon>Clostridiaceae</taxon>
        <taxon>Clostridium</taxon>
    </lineage>
</organism>
<reference evidence="1" key="1">
    <citation type="submission" date="2022-06" db="EMBL/GenBank/DDBJ databases">
        <authorList>
            <person name="Holder M.E."/>
            <person name="Ajami N.J."/>
            <person name="Petrosino J.F."/>
        </authorList>
    </citation>
    <scope>NUCLEOTIDE SEQUENCE</scope>
    <source>
        <strain evidence="1">RMA 8861</strain>
    </source>
</reference>
<evidence type="ECO:0000313" key="2">
    <source>
        <dbReference type="Proteomes" id="UP001055437"/>
    </source>
</evidence>
<protein>
    <submittedName>
        <fullName evidence="1">Uncharacterized protein</fullName>
    </submittedName>
</protein>
<dbReference type="Proteomes" id="UP001055437">
    <property type="component" value="Chromosome"/>
</dbReference>
<evidence type="ECO:0000313" key="1">
    <source>
        <dbReference type="EMBL" id="USS01903.1"/>
    </source>
</evidence>
<dbReference type="EMBL" id="CP099799">
    <property type="protein sequence ID" value="USS01903.1"/>
    <property type="molecule type" value="Genomic_DNA"/>
</dbReference>
<accession>A0ABY5B300</accession>